<dbReference type="AlphaFoldDB" id="A0A9Q1KY22"/>
<dbReference type="PANTHER" id="PTHR47123">
    <property type="entry name" value="F-BOX PROTEIN SKIP23"/>
    <property type="match status" value="1"/>
</dbReference>
<evidence type="ECO:0000259" key="1">
    <source>
        <dbReference type="Pfam" id="PF00646"/>
    </source>
</evidence>
<dbReference type="OrthoDB" id="599103at2759"/>
<dbReference type="Gene3D" id="1.20.1280.50">
    <property type="match status" value="1"/>
</dbReference>
<accession>A0A9Q1KY22</accession>
<evidence type="ECO:0008006" key="5">
    <source>
        <dbReference type="Google" id="ProtNLM"/>
    </source>
</evidence>
<evidence type="ECO:0000313" key="4">
    <source>
        <dbReference type="Proteomes" id="UP001153076"/>
    </source>
</evidence>
<evidence type="ECO:0000259" key="2">
    <source>
        <dbReference type="Pfam" id="PF03478"/>
    </source>
</evidence>
<feature type="domain" description="KIB1-4 beta-propeller" evidence="2">
    <location>
        <begin position="89"/>
        <end position="364"/>
    </location>
</feature>
<gene>
    <name evidence="3" type="ORF">Cgig2_032609</name>
</gene>
<dbReference type="Pfam" id="PF00646">
    <property type="entry name" value="F-box"/>
    <property type="match status" value="1"/>
</dbReference>
<protein>
    <recommendedName>
        <fullName evidence="5">F-box protein</fullName>
    </recommendedName>
</protein>
<organism evidence="3 4">
    <name type="scientific">Carnegiea gigantea</name>
    <dbReference type="NCBI Taxonomy" id="171969"/>
    <lineage>
        <taxon>Eukaryota</taxon>
        <taxon>Viridiplantae</taxon>
        <taxon>Streptophyta</taxon>
        <taxon>Embryophyta</taxon>
        <taxon>Tracheophyta</taxon>
        <taxon>Spermatophyta</taxon>
        <taxon>Magnoliopsida</taxon>
        <taxon>eudicotyledons</taxon>
        <taxon>Gunneridae</taxon>
        <taxon>Pentapetalae</taxon>
        <taxon>Caryophyllales</taxon>
        <taxon>Cactineae</taxon>
        <taxon>Cactaceae</taxon>
        <taxon>Cactoideae</taxon>
        <taxon>Echinocereeae</taxon>
        <taxon>Carnegiea</taxon>
    </lineage>
</organism>
<name>A0A9Q1KY22_9CARY</name>
<dbReference type="PANTHER" id="PTHR47123:SF15">
    <property type="entry name" value="F-BOX PROTEIN SKIP23"/>
    <property type="match status" value="1"/>
</dbReference>
<proteinExistence type="predicted"/>
<reference evidence="3" key="1">
    <citation type="submission" date="2022-04" db="EMBL/GenBank/DDBJ databases">
        <title>Carnegiea gigantea Genome sequencing and assembly v2.</title>
        <authorList>
            <person name="Copetti D."/>
            <person name="Sanderson M.J."/>
            <person name="Burquez A."/>
            <person name="Wojciechowski M.F."/>
        </authorList>
    </citation>
    <scope>NUCLEOTIDE SEQUENCE</scope>
    <source>
        <strain evidence="3">SGP5-SGP5p</strain>
        <tissue evidence="3">Aerial part</tissue>
    </source>
</reference>
<dbReference type="InterPro" id="IPR051304">
    <property type="entry name" value="SCF_F-box_domain"/>
</dbReference>
<dbReference type="InterPro" id="IPR005174">
    <property type="entry name" value="KIB1-4_b-propeller"/>
</dbReference>
<keyword evidence="4" id="KW-1185">Reference proteome</keyword>
<dbReference type="EMBL" id="JAKOGI010000012">
    <property type="protein sequence ID" value="KAJ8450984.1"/>
    <property type="molecule type" value="Genomic_DNA"/>
</dbReference>
<feature type="domain" description="F-box" evidence="1">
    <location>
        <begin position="13"/>
        <end position="46"/>
    </location>
</feature>
<evidence type="ECO:0000313" key="3">
    <source>
        <dbReference type="EMBL" id="KAJ8450984.1"/>
    </source>
</evidence>
<dbReference type="Pfam" id="PF03478">
    <property type="entry name" value="Beta-prop_KIB1-4"/>
    <property type="match status" value="1"/>
</dbReference>
<dbReference type="Proteomes" id="UP001153076">
    <property type="component" value="Unassembled WGS sequence"/>
</dbReference>
<comment type="caution">
    <text evidence="3">The sequence shown here is derived from an EMBL/GenBank/DDBJ whole genome shotgun (WGS) entry which is preliminary data.</text>
</comment>
<dbReference type="InterPro" id="IPR001810">
    <property type="entry name" value="F-box_dom"/>
</dbReference>
<sequence>MEEEEGRWANPSNDILALIVNRLHTQSDLCRFRSICRSWRSYASSSPDPQPLFPLSLPSLHPNSRSFSLSPTLVYILSLYPNPTPDNPSENVWLVKVSETGENQWALLNPLTKHKLYFPSRVSWNRINLLGFGNCEVGRSYKLQLVVGDGVEGAFNFEEFSPSIALRKVAVKTSDEFVVLVLYGYGEIALWKSGDENWKIIETGQKDEKEKKQDFDDVICFNQKFYAVDRRGRLAAIDPMSFELDEVIPAMEDCNGQYTYLVESNFRLHLVNKSVNPRPVTYYDEEEEELVVDNASVSKPLGFKVFVFDEREKCWERVNSLGDRILFVSRDAAFSVCAKDLGWSEGNCMYFEGLTGYDDEADMGFGLNAGVYRLDDPAISIFSSLTDPLTKIFWPPSCWFLQNEDHMDCEMQVESLIVRDEVFSPLLF</sequence>